<dbReference type="SUPFAM" id="SSF55874">
    <property type="entry name" value="ATPase domain of HSP90 chaperone/DNA topoisomerase II/histidine kinase"/>
    <property type="match status" value="1"/>
</dbReference>
<evidence type="ECO:0000313" key="3">
    <source>
        <dbReference type="Proteomes" id="UP000050320"/>
    </source>
</evidence>
<gene>
    <name evidence="2" type="ORF">AOG54_08765</name>
</gene>
<organism evidence="2 3">
    <name type="scientific">Acidiplasma aeolicum</name>
    <dbReference type="NCBI Taxonomy" id="507754"/>
    <lineage>
        <taxon>Archaea</taxon>
        <taxon>Methanobacteriati</taxon>
        <taxon>Thermoplasmatota</taxon>
        <taxon>Thermoplasmata</taxon>
        <taxon>Thermoplasmatales</taxon>
        <taxon>Ferroplasmaceae</taxon>
        <taxon>Acidiplasma</taxon>
    </lineage>
</organism>
<dbReference type="AlphaFoldDB" id="A0A0Q0WJ09"/>
<accession>A0A0Q0WJ09</accession>
<proteinExistence type="predicted"/>
<dbReference type="OrthoDB" id="8127at2157"/>
<dbReference type="Proteomes" id="UP000050320">
    <property type="component" value="Unassembled WGS sequence"/>
</dbReference>
<dbReference type="InterPro" id="IPR003594">
    <property type="entry name" value="HATPase_dom"/>
</dbReference>
<dbReference type="EMBL" id="LKBG01000103">
    <property type="protein sequence ID" value="KQB35641.1"/>
    <property type="molecule type" value="Genomic_DNA"/>
</dbReference>
<dbReference type="Pfam" id="PF02518">
    <property type="entry name" value="HATPase_c"/>
    <property type="match status" value="1"/>
</dbReference>
<sequence>MNFLENYKLYLKMVLNKSNGNIDMSNLNFVDPMIILLLFDYLRNSRYIPPSNSDTKNYINTMLQNYNNLNFSNKSYLPITGVNENDNKVEQFVERILKTYNMDNSDLLNYIIGELTDNIIEHSKYTNNYILAQYYKNTGLEICIYDDGIGIPKSFKNAGFNLNNDADAIKMALNGESTKGDKERGTGLSSISRIIESSSSNEFIIISDKAIYNFYNGRENLYNLDDKYKLRGTFIGVLFKNNINNINIYDY</sequence>
<reference evidence="2 3" key="1">
    <citation type="submission" date="2015-09" db="EMBL/GenBank/DDBJ databases">
        <title>Heavy metals and arsenic resistance mechanisms in polyextremophilic archaea of the family Ferroplasmaceae.</title>
        <authorList>
            <person name="Bulaev A.G."/>
            <person name="Kanygina A.V."/>
        </authorList>
    </citation>
    <scope>NUCLEOTIDE SEQUENCE [LARGE SCALE GENOMIC DNA]</scope>
    <source>
        <strain evidence="2 3">VT</strain>
    </source>
</reference>
<evidence type="ECO:0000313" key="2">
    <source>
        <dbReference type="EMBL" id="KQB35641.1"/>
    </source>
</evidence>
<dbReference type="RefSeq" id="WP_055032393.1">
    <property type="nucleotide sequence ID" value="NZ_LKBG01000103.1"/>
</dbReference>
<comment type="caution">
    <text evidence="2">The sequence shown here is derived from an EMBL/GenBank/DDBJ whole genome shotgun (WGS) entry which is preliminary data.</text>
</comment>
<keyword evidence="3" id="KW-1185">Reference proteome</keyword>
<evidence type="ECO:0000259" key="1">
    <source>
        <dbReference type="Pfam" id="PF02518"/>
    </source>
</evidence>
<dbReference type="Gene3D" id="3.30.565.10">
    <property type="entry name" value="Histidine kinase-like ATPase, C-terminal domain"/>
    <property type="match status" value="1"/>
</dbReference>
<name>A0A0Q0WJ09_9ARCH</name>
<feature type="non-terminal residue" evidence="2">
    <location>
        <position position="251"/>
    </location>
</feature>
<feature type="domain" description="Histidine kinase/HSP90-like ATPase" evidence="1">
    <location>
        <begin position="105"/>
        <end position="196"/>
    </location>
</feature>
<protein>
    <recommendedName>
        <fullName evidence="1">Histidine kinase/HSP90-like ATPase domain-containing protein</fullName>
    </recommendedName>
</protein>
<dbReference type="InterPro" id="IPR036890">
    <property type="entry name" value="HATPase_C_sf"/>
</dbReference>